<comment type="similarity">
    <text evidence="12">Belongs to the phospholipase D family. Cardiolipin synthase subfamily.</text>
</comment>
<evidence type="ECO:0000256" key="6">
    <source>
        <dbReference type="ARBA" id="ARBA00022737"/>
    </source>
</evidence>
<keyword evidence="4 12" id="KW-0808">Transferase</keyword>
<dbReference type="InterPro" id="IPR025202">
    <property type="entry name" value="PLD-like_dom"/>
</dbReference>
<feature type="domain" description="PLD phosphodiesterase" evidence="14">
    <location>
        <begin position="389"/>
        <end position="416"/>
    </location>
</feature>
<dbReference type="CDD" id="cd09110">
    <property type="entry name" value="PLDc_CLS_1"/>
    <property type="match status" value="1"/>
</dbReference>
<evidence type="ECO:0000313" key="15">
    <source>
        <dbReference type="EMBL" id="MFB9751084.1"/>
    </source>
</evidence>
<evidence type="ECO:0000256" key="13">
    <source>
        <dbReference type="NCBIfam" id="TIGR04265"/>
    </source>
</evidence>
<dbReference type="PANTHER" id="PTHR21248">
    <property type="entry name" value="CARDIOLIPIN SYNTHASE"/>
    <property type="match status" value="1"/>
</dbReference>
<dbReference type="HAMAP" id="MF_01916">
    <property type="entry name" value="Cardiolipin_synth_Cls"/>
    <property type="match status" value="1"/>
</dbReference>
<keyword evidence="8 12" id="KW-0443">Lipid metabolism</keyword>
<comment type="catalytic activity">
    <reaction evidence="12">
        <text>2 a 1,2-diacyl-sn-glycero-3-phospho-(1'-sn-glycerol) = a cardiolipin + glycerol</text>
        <dbReference type="Rhea" id="RHEA:31451"/>
        <dbReference type="ChEBI" id="CHEBI:17754"/>
        <dbReference type="ChEBI" id="CHEBI:62237"/>
        <dbReference type="ChEBI" id="CHEBI:64716"/>
    </reaction>
</comment>
<dbReference type="PROSITE" id="PS50035">
    <property type="entry name" value="PLD"/>
    <property type="match status" value="2"/>
</dbReference>
<evidence type="ECO:0000256" key="12">
    <source>
        <dbReference type="HAMAP-Rule" id="MF_01916"/>
    </source>
</evidence>
<dbReference type="NCBIfam" id="TIGR04265">
    <property type="entry name" value="bac_cardiolipin"/>
    <property type="match status" value="1"/>
</dbReference>
<keyword evidence="11 12" id="KW-1208">Phospholipid metabolism</keyword>
<evidence type="ECO:0000256" key="1">
    <source>
        <dbReference type="ARBA" id="ARBA00004651"/>
    </source>
</evidence>
<evidence type="ECO:0000256" key="7">
    <source>
        <dbReference type="ARBA" id="ARBA00022989"/>
    </source>
</evidence>
<proteinExistence type="inferred from homology"/>
<evidence type="ECO:0000256" key="11">
    <source>
        <dbReference type="ARBA" id="ARBA00023264"/>
    </source>
</evidence>
<dbReference type="CDD" id="cd09112">
    <property type="entry name" value="PLDc_CLS_2"/>
    <property type="match status" value="1"/>
</dbReference>
<feature type="transmembrane region" description="Helical" evidence="12">
    <location>
        <begin position="30"/>
        <end position="50"/>
    </location>
</feature>
<keyword evidence="7 12" id="KW-1133">Transmembrane helix</keyword>
<keyword evidence="5 12" id="KW-0812">Transmembrane</keyword>
<evidence type="ECO:0000259" key="14">
    <source>
        <dbReference type="PROSITE" id="PS50035"/>
    </source>
</evidence>
<gene>
    <name evidence="15" type="primary">cls</name>
    <name evidence="15" type="ORF">ACFFNY_05815</name>
</gene>
<dbReference type="Proteomes" id="UP001589619">
    <property type="component" value="Unassembled WGS sequence"/>
</dbReference>
<comment type="function">
    <text evidence="12">Catalyzes the reversible phosphatidyl group transfer from one phosphatidylglycerol molecule to another to form cardiolipin (CL) (diphosphatidylglycerol) and glycerol.</text>
</comment>
<keyword evidence="9 12" id="KW-0472">Membrane</keyword>
<feature type="active site" evidence="12">
    <location>
        <position position="396"/>
    </location>
</feature>
<feature type="active site" evidence="12">
    <location>
        <position position="225"/>
    </location>
</feature>
<comment type="caution">
    <text evidence="12">Lacks conserved residue(s) required for the propagation of feature annotation.</text>
</comment>
<feature type="active site" evidence="12">
    <location>
        <position position="218"/>
    </location>
</feature>
<keyword evidence="10 12" id="KW-0594">Phospholipid biosynthesis</keyword>
<feature type="domain" description="PLD phosphodiesterase" evidence="14">
    <location>
        <begin position="213"/>
        <end position="240"/>
    </location>
</feature>
<sequence>MLWVSIALGLFIFQIATILVLDFRNPSKAVAWLSILFIFPVIGFFMYYFLAKEYKQRKKMQRKDRRVISEIRRAHRVKAEKAAAGDAARRCEIFGEHRLLGLLSNIPGSPIISGNRIELYDKAEELYTDLLKGMELARSFIHVQFYIVRDDKVGERFKQMMIRKAREGVAVRLLYDGVGSYKLGRRYIEELKRAGVEVHVFLPPLIAFFDKRINYRNHRKIVVIDGKAGYLGGINIGNEYIGGDPKLGYWRDTHIRIEGGSVYYMQHTFAADWAFASGKTLIDPKYFPEQEQVGDETVQLIASGPDAPWDAVLEVFFGAMAVARNRIYITTPYFIPDSSIAMALKTAAVSGVDVRIILPGVPDARIVHWASLSYVPELLQAGVRFYQYQKGFIHAKTLIIDRMLATVGTANMDMRSFFSNFEIMAVLYDRSTIIRLERQFLTDVADSKEIKPAEFESRSKYQRAKEAAARMLAPLF</sequence>
<dbReference type="EMBL" id="JBHMAG010000004">
    <property type="protein sequence ID" value="MFB9751084.1"/>
    <property type="molecule type" value="Genomic_DNA"/>
</dbReference>
<comment type="caution">
    <text evidence="15">The sequence shown here is derived from an EMBL/GenBank/DDBJ whole genome shotgun (WGS) entry which is preliminary data.</text>
</comment>
<evidence type="ECO:0000313" key="16">
    <source>
        <dbReference type="Proteomes" id="UP001589619"/>
    </source>
</evidence>
<name>A0ABV5VS36_9BACL</name>
<dbReference type="InterPro" id="IPR027379">
    <property type="entry name" value="CLS_N"/>
</dbReference>
<dbReference type="Pfam" id="PF13091">
    <property type="entry name" value="PLDc_2"/>
    <property type="match status" value="2"/>
</dbReference>
<evidence type="ECO:0000256" key="8">
    <source>
        <dbReference type="ARBA" id="ARBA00023098"/>
    </source>
</evidence>
<evidence type="ECO:0000256" key="10">
    <source>
        <dbReference type="ARBA" id="ARBA00023209"/>
    </source>
</evidence>
<evidence type="ECO:0000256" key="3">
    <source>
        <dbReference type="ARBA" id="ARBA00022516"/>
    </source>
</evidence>
<keyword evidence="2 12" id="KW-1003">Cell membrane</keyword>
<dbReference type="SMART" id="SM00155">
    <property type="entry name" value="PLDc"/>
    <property type="match status" value="2"/>
</dbReference>
<keyword evidence="3 12" id="KW-0444">Lipid biosynthesis</keyword>
<feature type="active site" evidence="12">
    <location>
        <position position="220"/>
    </location>
</feature>
<evidence type="ECO:0000256" key="2">
    <source>
        <dbReference type="ARBA" id="ARBA00022475"/>
    </source>
</evidence>
<dbReference type="InterPro" id="IPR001736">
    <property type="entry name" value="PLipase_D/transphosphatidylase"/>
</dbReference>
<accession>A0ABV5VS36</accession>
<protein>
    <recommendedName>
        <fullName evidence="12 13">Cardiolipin synthase</fullName>
        <shortName evidence="12">CL synthase</shortName>
        <ecNumber evidence="12 13">2.7.8.-</ecNumber>
    </recommendedName>
</protein>
<keyword evidence="16" id="KW-1185">Reference proteome</keyword>
<dbReference type="EC" id="2.7.8.-" evidence="12 13"/>
<evidence type="ECO:0000256" key="9">
    <source>
        <dbReference type="ARBA" id="ARBA00023136"/>
    </source>
</evidence>
<organism evidence="15 16">
    <name type="scientific">Paenibacillus hodogayensis</name>
    <dbReference type="NCBI Taxonomy" id="279208"/>
    <lineage>
        <taxon>Bacteria</taxon>
        <taxon>Bacillati</taxon>
        <taxon>Bacillota</taxon>
        <taxon>Bacilli</taxon>
        <taxon>Bacillales</taxon>
        <taxon>Paenibacillaceae</taxon>
        <taxon>Paenibacillus</taxon>
    </lineage>
</organism>
<dbReference type="InterPro" id="IPR030874">
    <property type="entry name" value="Cardiolipin_synth_Firmi"/>
</dbReference>
<evidence type="ECO:0000256" key="5">
    <source>
        <dbReference type="ARBA" id="ARBA00022692"/>
    </source>
</evidence>
<comment type="subcellular location">
    <subcellularLocation>
        <location evidence="1 12">Cell membrane</location>
        <topology evidence="1 12">Multi-pass membrane protein</topology>
    </subcellularLocation>
</comment>
<keyword evidence="6" id="KW-0677">Repeat</keyword>
<reference evidence="15 16" key="1">
    <citation type="submission" date="2024-09" db="EMBL/GenBank/DDBJ databases">
        <authorList>
            <person name="Sun Q."/>
            <person name="Mori K."/>
        </authorList>
    </citation>
    <scope>NUCLEOTIDE SEQUENCE [LARGE SCALE GENOMIC DNA]</scope>
    <source>
        <strain evidence="15 16">JCM 12520</strain>
    </source>
</reference>
<dbReference type="Gene3D" id="3.30.870.10">
    <property type="entry name" value="Endonuclease Chain A"/>
    <property type="match status" value="2"/>
</dbReference>
<feature type="active site" evidence="12">
    <location>
        <position position="394"/>
    </location>
</feature>
<dbReference type="SUPFAM" id="SSF56024">
    <property type="entry name" value="Phospholipase D/nuclease"/>
    <property type="match status" value="2"/>
</dbReference>
<dbReference type="Pfam" id="PF13396">
    <property type="entry name" value="PLDc_N"/>
    <property type="match status" value="1"/>
</dbReference>
<dbReference type="RefSeq" id="WP_344905843.1">
    <property type="nucleotide sequence ID" value="NZ_BAAAYO010000002.1"/>
</dbReference>
<evidence type="ECO:0000256" key="4">
    <source>
        <dbReference type="ARBA" id="ARBA00022679"/>
    </source>
</evidence>
<dbReference type="InterPro" id="IPR022924">
    <property type="entry name" value="Cardiolipin_synthase"/>
</dbReference>
<feature type="active site" evidence="12">
    <location>
        <position position="401"/>
    </location>
</feature>
<dbReference type="PANTHER" id="PTHR21248:SF22">
    <property type="entry name" value="PHOSPHOLIPASE D"/>
    <property type="match status" value="1"/>
</dbReference>